<evidence type="ECO:0000313" key="1">
    <source>
        <dbReference type="EMBL" id="VEN51639.1"/>
    </source>
</evidence>
<protein>
    <submittedName>
        <fullName evidence="1">Uncharacterized protein</fullName>
    </submittedName>
</protein>
<keyword evidence="2" id="KW-1185">Reference proteome</keyword>
<sequence>VDACLNCNTWPRLKIIDKLLEYGTDVHTVHPITKMNCLHIVGITGYMPLAELLNYHGAKLSTRDAMGRTPVDVAEQHKHYDLVLLYQTNGKGKRKVTFK</sequence>
<dbReference type="OrthoDB" id="9995210at2759"/>
<dbReference type="AlphaFoldDB" id="A0A653CVC2"/>
<proteinExistence type="predicted"/>
<reference evidence="1 2" key="1">
    <citation type="submission" date="2019-01" db="EMBL/GenBank/DDBJ databases">
        <authorList>
            <person name="Sayadi A."/>
        </authorList>
    </citation>
    <scope>NUCLEOTIDE SEQUENCE [LARGE SCALE GENOMIC DNA]</scope>
</reference>
<feature type="non-terminal residue" evidence="1">
    <location>
        <position position="1"/>
    </location>
</feature>
<dbReference type="Gene3D" id="1.25.40.20">
    <property type="entry name" value="Ankyrin repeat-containing domain"/>
    <property type="match status" value="1"/>
</dbReference>
<gene>
    <name evidence="1" type="ORF">CALMAC_LOCUS12031</name>
</gene>
<organism evidence="1 2">
    <name type="scientific">Callosobruchus maculatus</name>
    <name type="common">Southern cowpea weevil</name>
    <name type="synonym">Pulse bruchid</name>
    <dbReference type="NCBI Taxonomy" id="64391"/>
    <lineage>
        <taxon>Eukaryota</taxon>
        <taxon>Metazoa</taxon>
        <taxon>Ecdysozoa</taxon>
        <taxon>Arthropoda</taxon>
        <taxon>Hexapoda</taxon>
        <taxon>Insecta</taxon>
        <taxon>Pterygota</taxon>
        <taxon>Neoptera</taxon>
        <taxon>Endopterygota</taxon>
        <taxon>Coleoptera</taxon>
        <taxon>Polyphaga</taxon>
        <taxon>Cucujiformia</taxon>
        <taxon>Chrysomeloidea</taxon>
        <taxon>Chrysomelidae</taxon>
        <taxon>Bruchinae</taxon>
        <taxon>Bruchini</taxon>
        <taxon>Callosobruchus</taxon>
    </lineage>
</organism>
<accession>A0A653CVC2</accession>
<dbReference type="EMBL" id="CAACVG010008962">
    <property type="protein sequence ID" value="VEN51639.1"/>
    <property type="molecule type" value="Genomic_DNA"/>
</dbReference>
<name>A0A653CVC2_CALMS</name>
<dbReference type="SUPFAM" id="SSF48403">
    <property type="entry name" value="Ankyrin repeat"/>
    <property type="match status" value="1"/>
</dbReference>
<evidence type="ECO:0000313" key="2">
    <source>
        <dbReference type="Proteomes" id="UP000410492"/>
    </source>
</evidence>
<dbReference type="InterPro" id="IPR036770">
    <property type="entry name" value="Ankyrin_rpt-contain_sf"/>
</dbReference>
<dbReference type="Proteomes" id="UP000410492">
    <property type="component" value="Unassembled WGS sequence"/>
</dbReference>